<feature type="compositionally biased region" description="Basic and acidic residues" evidence="1">
    <location>
        <begin position="36"/>
        <end position="48"/>
    </location>
</feature>
<reference evidence="2" key="1">
    <citation type="submission" date="2022-07" db="EMBL/GenBank/DDBJ databases">
        <authorList>
            <person name="Macas J."/>
            <person name="Novak P."/>
            <person name="Neumann P."/>
        </authorList>
    </citation>
    <scope>NUCLEOTIDE SEQUENCE</scope>
</reference>
<dbReference type="AlphaFoldDB" id="A0A9P0Z5Z2"/>
<sequence>MSNVNRNRTKEIARNHPSSRKGKGKGRAGSSSQTRNDFETDYHRRDADAMSDEQLQQLLAQQDGRFYQQHDIPEVEDELEDDDAEEDPPTAEGEGDDTRTMRKRSRPRTRLVHPNSVRKMYHQLLTAILKS</sequence>
<proteinExistence type="predicted"/>
<evidence type="ECO:0000313" key="2">
    <source>
        <dbReference type="EMBL" id="CAH9088048.1"/>
    </source>
</evidence>
<accession>A0A9P0Z5Z2</accession>
<dbReference type="EMBL" id="CAMAPE010000019">
    <property type="protein sequence ID" value="CAH9088048.1"/>
    <property type="molecule type" value="Genomic_DNA"/>
</dbReference>
<dbReference type="Proteomes" id="UP001152484">
    <property type="component" value="Unassembled WGS sequence"/>
</dbReference>
<feature type="compositionally biased region" description="Basic residues" evidence="1">
    <location>
        <begin position="17"/>
        <end position="26"/>
    </location>
</feature>
<feature type="compositionally biased region" description="Acidic residues" evidence="1">
    <location>
        <begin position="74"/>
        <end position="95"/>
    </location>
</feature>
<keyword evidence="3" id="KW-1185">Reference proteome</keyword>
<protein>
    <submittedName>
        <fullName evidence="2">Uncharacterized protein</fullName>
    </submittedName>
</protein>
<feature type="region of interest" description="Disordered" evidence="1">
    <location>
        <begin position="1"/>
        <end position="117"/>
    </location>
</feature>
<name>A0A9P0Z5Z2_CUSEU</name>
<gene>
    <name evidence="2" type="ORF">CEURO_LOCUS10331</name>
</gene>
<organism evidence="2 3">
    <name type="scientific">Cuscuta europaea</name>
    <name type="common">European dodder</name>
    <dbReference type="NCBI Taxonomy" id="41803"/>
    <lineage>
        <taxon>Eukaryota</taxon>
        <taxon>Viridiplantae</taxon>
        <taxon>Streptophyta</taxon>
        <taxon>Embryophyta</taxon>
        <taxon>Tracheophyta</taxon>
        <taxon>Spermatophyta</taxon>
        <taxon>Magnoliopsida</taxon>
        <taxon>eudicotyledons</taxon>
        <taxon>Gunneridae</taxon>
        <taxon>Pentapetalae</taxon>
        <taxon>asterids</taxon>
        <taxon>lamiids</taxon>
        <taxon>Solanales</taxon>
        <taxon>Convolvulaceae</taxon>
        <taxon>Cuscuteae</taxon>
        <taxon>Cuscuta</taxon>
        <taxon>Cuscuta subgen. Cuscuta</taxon>
    </lineage>
</organism>
<comment type="caution">
    <text evidence="2">The sequence shown here is derived from an EMBL/GenBank/DDBJ whole genome shotgun (WGS) entry which is preliminary data.</text>
</comment>
<feature type="compositionally biased region" description="Basic residues" evidence="1">
    <location>
        <begin position="101"/>
        <end position="111"/>
    </location>
</feature>
<evidence type="ECO:0000313" key="3">
    <source>
        <dbReference type="Proteomes" id="UP001152484"/>
    </source>
</evidence>
<evidence type="ECO:0000256" key="1">
    <source>
        <dbReference type="SAM" id="MobiDB-lite"/>
    </source>
</evidence>